<dbReference type="PANTHER" id="PTHR47074">
    <property type="entry name" value="BNAC02G40300D PROTEIN"/>
    <property type="match status" value="1"/>
</dbReference>
<dbReference type="InterPro" id="IPR036397">
    <property type="entry name" value="RNaseH_sf"/>
</dbReference>
<dbReference type="GO" id="GO:0004523">
    <property type="term" value="F:RNA-DNA hybrid ribonuclease activity"/>
    <property type="evidence" value="ECO:0007669"/>
    <property type="project" value="InterPro"/>
</dbReference>
<accession>A0A816N6Q9</accession>
<dbReference type="InterPro" id="IPR002156">
    <property type="entry name" value="RNaseH_domain"/>
</dbReference>
<name>A0A816N6Q9_BRANA</name>
<dbReference type="PANTHER" id="PTHR47074:SF49">
    <property type="entry name" value="POLYNUCLEOTIDYL TRANSFERASE, RIBONUCLEASE H-LIKE SUPERFAMILY PROTEIN"/>
    <property type="match status" value="1"/>
</dbReference>
<dbReference type="InterPro" id="IPR012337">
    <property type="entry name" value="RNaseH-like_sf"/>
</dbReference>
<protein>
    <submittedName>
        <fullName evidence="2">(rape) hypothetical protein</fullName>
    </submittedName>
</protein>
<organism evidence="2">
    <name type="scientific">Brassica napus</name>
    <name type="common">Rape</name>
    <dbReference type="NCBI Taxonomy" id="3708"/>
    <lineage>
        <taxon>Eukaryota</taxon>
        <taxon>Viridiplantae</taxon>
        <taxon>Streptophyta</taxon>
        <taxon>Embryophyta</taxon>
        <taxon>Tracheophyta</taxon>
        <taxon>Spermatophyta</taxon>
        <taxon>Magnoliopsida</taxon>
        <taxon>eudicotyledons</taxon>
        <taxon>Gunneridae</taxon>
        <taxon>Pentapetalae</taxon>
        <taxon>rosids</taxon>
        <taxon>malvids</taxon>
        <taxon>Brassicales</taxon>
        <taxon>Brassicaceae</taxon>
        <taxon>Brassiceae</taxon>
        <taxon>Brassica</taxon>
    </lineage>
</organism>
<dbReference type="InterPro" id="IPR052929">
    <property type="entry name" value="RNase_H-like_EbsB-rel"/>
</dbReference>
<evidence type="ECO:0000259" key="1">
    <source>
        <dbReference type="Pfam" id="PF13456"/>
    </source>
</evidence>
<dbReference type="SUPFAM" id="SSF53098">
    <property type="entry name" value="Ribonuclease H-like"/>
    <property type="match status" value="1"/>
</dbReference>
<reference evidence="2" key="1">
    <citation type="submission" date="2021-01" db="EMBL/GenBank/DDBJ databases">
        <authorList>
            <consortium name="Genoscope - CEA"/>
            <person name="William W."/>
        </authorList>
    </citation>
    <scope>NUCLEOTIDE SEQUENCE</scope>
</reference>
<dbReference type="Gene3D" id="3.30.420.10">
    <property type="entry name" value="Ribonuclease H-like superfamily/Ribonuclease H"/>
    <property type="match status" value="1"/>
</dbReference>
<dbReference type="Proteomes" id="UP001295469">
    <property type="component" value="Chromosome C07"/>
</dbReference>
<dbReference type="AlphaFoldDB" id="A0A816N6Q9"/>
<evidence type="ECO:0000313" key="2">
    <source>
        <dbReference type="EMBL" id="CAF2025824.1"/>
    </source>
</evidence>
<proteinExistence type="predicted"/>
<dbReference type="GO" id="GO:0003676">
    <property type="term" value="F:nucleic acid binding"/>
    <property type="evidence" value="ECO:0007669"/>
    <property type="project" value="InterPro"/>
</dbReference>
<dbReference type="EMBL" id="HG994371">
    <property type="protein sequence ID" value="CAF2025824.1"/>
    <property type="molecule type" value="Genomic_DNA"/>
</dbReference>
<feature type="domain" description="RNase H type-1" evidence="1">
    <location>
        <begin position="2"/>
        <end position="79"/>
    </location>
</feature>
<dbReference type="Pfam" id="PF13456">
    <property type="entry name" value="RVT_3"/>
    <property type="match status" value="1"/>
</dbReference>
<gene>
    <name evidence="2" type="ORF">DARMORV10_C07P50800.1</name>
</gene>
<sequence length="138" mass="15183">MDAAWSKETGAAGLGWIFDPGHPDITICQSKSIISVSSSLMAEALAILGAIFSAKQRLLSKVWFRSDSQRLIQAINLKFSVELYGVPLISNFYSRISVSLCFLSFLELENMMATENMMAGGFSGGCNLYLLVLDFSFY</sequence>